<dbReference type="OMA" id="KMWTDAD"/>
<keyword evidence="10" id="KW-1185">Reference proteome</keyword>
<gene>
    <name evidence="9" type="ORF">EmuJ_001116000</name>
</gene>
<evidence type="ECO:0000256" key="4">
    <source>
        <dbReference type="ARBA" id="ARBA00022847"/>
    </source>
</evidence>
<evidence type="ECO:0000256" key="7">
    <source>
        <dbReference type="SAM" id="Phobius"/>
    </source>
</evidence>
<comment type="similarity">
    <text evidence="2">Belongs to the bile acid:sodium symporter (BASS) (TC 2.A.28) family.</text>
</comment>
<dbReference type="PANTHER" id="PTHR10361">
    <property type="entry name" value="SODIUM-BILE ACID COTRANSPORTER"/>
    <property type="match status" value="1"/>
</dbReference>
<evidence type="ECO:0000256" key="8">
    <source>
        <dbReference type="SAM" id="SignalP"/>
    </source>
</evidence>
<feature type="transmembrane region" description="Helical" evidence="7">
    <location>
        <begin position="236"/>
        <end position="256"/>
    </location>
</feature>
<sequence length="504" mass="54932">MILLIWVYALFCLTPANVVSTKETIGGLPLDMEYLDVRNTLREHVTANGTAYISTYTDPTGSFAVSISCDPKRLRVFENLGNYSLECGLSYSSNKDISLSFTSDYPVSVGFAIPLVLNFSSSLNQSIQNVTFSLVVSQIGDAYIVGRVTVTDRSHLALGVRMLVLRESGVVDSIFRIGLIILLILATFFMGCEVDINVIRSYAKKPIGPLLGFFCQFIIMPAVAIALAKLTPINPAFGFGLFISGCCPGGGASNVWTRLLGGDLDLSLTMTLFSSLAALGMLPLLLFAFARFFTVIDVSAVPYGPIAANLLYLFVPVTAGLLIRHFRPTWADRLRRGVQPTSCIFLTYVIGFGTFANFSIFRLMGRYPLIIVIGAALPVIGYVAGFLMALLCRRSWPVVVAISIETGVQNVGVGILILISAIPQPQGDLGAVMPIIIAITTPIGLLIALIVRLVVRRRKRRKKQDEEQLEEGSWDSHCSLDTGIEDQKRIAGEFRSSNEENGKF</sequence>
<dbReference type="Pfam" id="PF01758">
    <property type="entry name" value="SBF"/>
    <property type="match status" value="1"/>
</dbReference>
<feature type="transmembrane region" description="Helical" evidence="7">
    <location>
        <begin position="174"/>
        <end position="198"/>
    </location>
</feature>
<reference evidence="9" key="2">
    <citation type="submission" date="2015-11" db="EMBL/GenBank/DDBJ databases">
        <authorList>
            <person name="Zhang Y."/>
            <person name="Guo Z."/>
        </authorList>
    </citation>
    <scope>NUCLEOTIDE SEQUENCE</scope>
</reference>
<evidence type="ECO:0000313" key="10">
    <source>
        <dbReference type="Proteomes" id="UP000017246"/>
    </source>
</evidence>
<feature type="transmembrane region" description="Helical" evidence="7">
    <location>
        <begin position="431"/>
        <end position="455"/>
    </location>
</feature>
<name>A0A068YF34_ECHMU</name>
<dbReference type="EMBL" id="LN902848">
    <property type="protein sequence ID" value="CDS43400.1"/>
    <property type="molecule type" value="Genomic_DNA"/>
</dbReference>
<organism evidence="9 10">
    <name type="scientific">Echinococcus multilocularis</name>
    <name type="common">Fox tapeworm</name>
    <dbReference type="NCBI Taxonomy" id="6211"/>
    <lineage>
        <taxon>Eukaryota</taxon>
        <taxon>Metazoa</taxon>
        <taxon>Spiralia</taxon>
        <taxon>Lophotrochozoa</taxon>
        <taxon>Platyhelminthes</taxon>
        <taxon>Cestoda</taxon>
        <taxon>Eucestoda</taxon>
        <taxon>Cyclophyllidea</taxon>
        <taxon>Taeniidae</taxon>
        <taxon>Echinococcus</taxon>
    </lineage>
</organism>
<evidence type="ECO:0000256" key="5">
    <source>
        <dbReference type="ARBA" id="ARBA00022989"/>
    </source>
</evidence>
<proteinExistence type="inferred from homology"/>
<dbReference type="InterPro" id="IPR002657">
    <property type="entry name" value="BilAc:Na_symport/Acr3"/>
</dbReference>
<evidence type="ECO:0000256" key="2">
    <source>
        <dbReference type="ARBA" id="ARBA00006528"/>
    </source>
</evidence>
<evidence type="ECO:0000256" key="1">
    <source>
        <dbReference type="ARBA" id="ARBA00004141"/>
    </source>
</evidence>
<keyword evidence="4" id="KW-0769">Symport</keyword>
<keyword evidence="6 7" id="KW-0472">Membrane</keyword>
<dbReference type="Gene3D" id="1.20.1530.20">
    <property type="match status" value="1"/>
</dbReference>
<keyword evidence="4" id="KW-0813">Transport</keyword>
<dbReference type="AlphaFoldDB" id="A0A068YF34"/>
<dbReference type="STRING" id="6211.A0A068YF34"/>
<evidence type="ECO:0000256" key="6">
    <source>
        <dbReference type="ARBA" id="ARBA00023136"/>
    </source>
</evidence>
<evidence type="ECO:0000313" key="9">
    <source>
        <dbReference type="EMBL" id="CDS43400.1"/>
    </source>
</evidence>
<feature type="transmembrane region" description="Helical" evidence="7">
    <location>
        <begin position="367"/>
        <end position="391"/>
    </location>
</feature>
<accession>A0A068YF34</accession>
<protein>
    <submittedName>
        <fullName evidence="9">Sodium bile acid cotransporter</fullName>
    </submittedName>
</protein>
<dbReference type="eggNOG" id="KOG2718">
    <property type="taxonomic scope" value="Eukaryota"/>
</dbReference>
<dbReference type="Proteomes" id="UP000017246">
    <property type="component" value="Unassembled WGS sequence"/>
</dbReference>
<feature type="transmembrane region" description="Helical" evidence="7">
    <location>
        <begin position="302"/>
        <end position="323"/>
    </location>
</feature>
<feature type="transmembrane region" description="Helical" evidence="7">
    <location>
        <begin position="343"/>
        <end position="361"/>
    </location>
</feature>
<keyword evidence="8" id="KW-0732">Signal</keyword>
<dbReference type="InterPro" id="IPR038770">
    <property type="entry name" value="Na+/solute_symporter_sf"/>
</dbReference>
<dbReference type="GO" id="GO:0016020">
    <property type="term" value="C:membrane"/>
    <property type="evidence" value="ECO:0007669"/>
    <property type="project" value="UniProtKB-SubCell"/>
</dbReference>
<evidence type="ECO:0000256" key="3">
    <source>
        <dbReference type="ARBA" id="ARBA00022692"/>
    </source>
</evidence>
<keyword evidence="3 7" id="KW-0812">Transmembrane</keyword>
<dbReference type="InterPro" id="IPR004710">
    <property type="entry name" value="Bilac:Na_transpt"/>
</dbReference>
<keyword evidence="5 7" id="KW-1133">Transmembrane helix</keyword>
<reference evidence="9" key="1">
    <citation type="journal article" date="2013" name="Nature">
        <title>The genomes of four tapeworm species reveal adaptations to parasitism.</title>
        <authorList>
            <person name="Tsai I.J."/>
            <person name="Zarowiecki M."/>
            <person name="Holroyd N."/>
            <person name="Garciarrubio A."/>
            <person name="Sanchez-Flores A."/>
            <person name="Brooks K.L."/>
            <person name="Tracey A."/>
            <person name="Bobes R.J."/>
            <person name="Fragoso G."/>
            <person name="Sciutto E."/>
            <person name="Aslett M."/>
            <person name="Beasley H."/>
            <person name="Bennett H.M."/>
            <person name="Cai J."/>
            <person name="Camicia F."/>
            <person name="Clark R."/>
            <person name="Cucher M."/>
            <person name="De Silva N."/>
            <person name="Day T.A."/>
            <person name="Deplazes P."/>
            <person name="Estrada K."/>
            <person name="Fernandez C."/>
            <person name="Holland P.W."/>
            <person name="Hou J."/>
            <person name="Hu S."/>
            <person name="Huckvale T."/>
            <person name="Hung S.S."/>
            <person name="Kamenetzky L."/>
            <person name="Keane J.A."/>
            <person name="Kiss F."/>
            <person name="Koziol U."/>
            <person name="Lambert O."/>
            <person name="Liu K."/>
            <person name="Luo X."/>
            <person name="Luo Y."/>
            <person name="Macchiaroli N."/>
            <person name="Nichol S."/>
            <person name="Paps J."/>
            <person name="Parkinson J."/>
            <person name="Pouchkina-Stantcheva N."/>
            <person name="Riddiford N."/>
            <person name="Rosenzvit M."/>
            <person name="Salinas G."/>
            <person name="Wasmuth J.D."/>
            <person name="Zamanian M."/>
            <person name="Zheng Y."/>
            <person name="Cai X."/>
            <person name="Soberon X."/>
            <person name="Olson P.D."/>
            <person name="Laclette J.P."/>
            <person name="Brehm K."/>
            <person name="Berriman M."/>
            <person name="Garciarrubio A."/>
            <person name="Bobes R.J."/>
            <person name="Fragoso G."/>
            <person name="Sanchez-Flores A."/>
            <person name="Estrada K."/>
            <person name="Cevallos M.A."/>
            <person name="Morett E."/>
            <person name="Gonzalez V."/>
            <person name="Portillo T."/>
            <person name="Ochoa-Leyva A."/>
            <person name="Jose M.V."/>
            <person name="Sciutto E."/>
            <person name="Landa A."/>
            <person name="Jimenez L."/>
            <person name="Valdes V."/>
            <person name="Carrero J.C."/>
            <person name="Larralde C."/>
            <person name="Morales-Montor J."/>
            <person name="Limon-Lason J."/>
            <person name="Soberon X."/>
            <person name="Laclette J.P."/>
        </authorList>
    </citation>
    <scope>NUCLEOTIDE SEQUENCE [LARGE SCALE GENOMIC DNA]</scope>
</reference>
<feature type="signal peptide" evidence="8">
    <location>
        <begin position="1"/>
        <end position="21"/>
    </location>
</feature>
<feature type="transmembrane region" description="Helical" evidence="7">
    <location>
        <begin position="268"/>
        <end position="290"/>
    </location>
</feature>
<dbReference type="GO" id="GO:0015293">
    <property type="term" value="F:symporter activity"/>
    <property type="evidence" value="ECO:0007669"/>
    <property type="project" value="UniProtKB-KW"/>
</dbReference>
<feature type="chain" id="PRO_5009741724" evidence="8">
    <location>
        <begin position="22"/>
        <end position="504"/>
    </location>
</feature>
<feature type="transmembrane region" description="Helical" evidence="7">
    <location>
        <begin position="210"/>
        <end position="230"/>
    </location>
</feature>
<feature type="transmembrane region" description="Helical" evidence="7">
    <location>
        <begin position="398"/>
        <end position="419"/>
    </location>
</feature>
<comment type="subcellular location">
    <subcellularLocation>
        <location evidence="1">Membrane</location>
        <topology evidence="1">Multi-pass membrane protein</topology>
    </subcellularLocation>
</comment>
<dbReference type="PANTHER" id="PTHR10361:SF28">
    <property type="entry name" value="P3 PROTEIN-RELATED"/>
    <property type="match status" value="1"/>
</dbReference>
<dbReference type="OrthoDB" id="203097at2759"/>